<gene>
    <name evidence="10" type="ORF">SAMN04488568_101273</name>
</gene>
<dbReference type="STRING" id="144026.SAMN04488568_101273"/>
<evidence type="ECO:0000256" key="7">
    <source>
        <dbReference type="ARBA" id="ARBA00023136"/>
    </source>
</evidence>
<dbReference type="InterPro" id="IPR003004">
    <property type="entry name" value="GspF/PilC"/>
</dbReference>
<evidence type="ECO:0000256" key="3">
    <source>
        <dbReference type="ARBA" id="ARBA00022475"/>
    </source>
</evidence>
<dbReference type="Proteomes" id="UP000199759">
    <property type="component" value="Unassembled WGS sequence"/>
</dbReference>
<reference evidence="10 11" key="1">
    <citation type="submission" date="2016-10" db="EMBL/GenBank/DDBJ databases">
        <authorList>
            <person name="de Groot N.N."/>
        </authorList>
    </citation>
    <scope>NUCLEOTIDE SEQUENCE [LARGE SCALE GENOMIC DNA]</scope>
    <source>
        <strain evidence="10 11">DSM 16077</strain>
    </source>
</reference>
<dbReference type="PANTHER" id="PTHR30012">
    <property type="entry name" value="GENERAL SECRETION PATHWAY PROTEIN"/>
    <property type="match status" value="1"/>
</dbReference>
<evidence type="ECO:0000256" key="4">
    <source>
        <dbReference type="ARBA" id="ARBA00022519"/>
    </source>
</evidence>
<evidence type="ECO:0000256" key="6">
    <source>
        <dbReference type="ARBA" id="ARBA00022989"/>
    </source>
</evidence>
<keyword evidence="11" id="KW-1185">Reference proteome</keyword>
<dbReference type="OrthoDB" id="7628915at2"/>
<dbReference type="PRINTS" id="PR00812">
    <property type="entry name" value="BCTERIALGSPF"/>
</dbReference>
<sequence length="412" mass="44379">MPDPRPGAPGTGRPESWRYTIEQPDGRLLRGEVVGRTEAEALLKLRALGGTPLEMTRAGSDGGLFSGRRAHLVSSEVLDFTRGIAELIDAGIPLRDALASLAQREKRPVLRAALVRIEDQVRNGEAFSQALEADSGQFPRLLIALVRAGEASGLLAKNLVELAAQMEDERSLRQDLIGQMIYPMALVVLISLTLVFLSFFVLPQFETIFLDAGVAPPPETAFVLAAGAFLRAYAVWIPPLMIALAIGVRLLARQFRNGLDRLLQLVPVLGVTLRTLEAARYCRTLGLLLTSGQPLSRAEAVARSAIASSELQARYARAGDAVRAGESLSVALGRENVLPGQALRFIELGEKTGRLDAMLTRAAQLHDREVRNMLKRSVELIGPVMIAILGLCVGGVIAAVMSGVLSLNEVVY</sequence>
<evidence type="ECO:0000313" key="10">
    <source>
        <dbReference type="EMBL" id="SDL67550.1"/>
    </source>
</evidence>
<dbReference type="Pfam" id="PF00482">
    <property type="entry name" value="T2SSF"/>
    <property type="match status" value="2"/>
</dbReference>
<dbReference type="PANTHER" id="PTHR30012:SF7">
    <property type="entry name" value="PROTEIN TRANSPORT PROTEIN HOFC HOMOLOG"/>
    <property type="match status" value="1"/>
</dbReference>
<dbReference type="RefSeq" id="WP_091765596.1">
    <property type="nucleotide sequence ID" value="NZ_FNHG01000001.1"/>
</dbReference>
<proteinExistence type="inferred from homology"/>
<feature type="domain" description="Type II secretion system protein GspF" evidence="9">
    <location>
        <begin position="80"/>
        <end position="203"/>
    </location>
</feature>
<comment type="similarity">
    <text evidence="2">Belongs to the GSP F family.</text>
</comment>
<dbReference type="InterPro" id="IPR042094">
    <property type="entry name" value="T2SS_GspF_sf"/>
</dbReference>
<dbReference type="GO" id="GO:0015628">
    <property type="term" value="P:protein secretion by the type II secretion system"/>
    <property type="evidence" value="ECO:0007669"/>
    <property type="project" value="TreeGrafter"/>
</dbReference>
<evidence type="ECO:0000259" key="9">
    <source>
        <dbReference type="Pfam" id="PF00482"/>
    </source>
</evidence>
<evidence type="ECO:0000256" key="5">
    <source>
        <dbReference type="ARBA" id="ARBA00022692"/>
    </source>
</evidence>
<organism evidence="10 11">
    <name type="scientific">Maricaulis salignorans</name>
    <dbReference type="NCBI Taxonomy" id="144026"/>
    <lineage>
        <taxon>Bacteria</taxon>
        <taxon>Pseudomonadati</taxon>
        <taxon>Pseudomonadota</taxon>
        <taxon>Alphaproteobacteria</taxon>
        <taxon>Maricaulales</taxon>
        <taxon>Maricaulaceae</taxon>
        <taxon>Maricaulis</taxon>
    </lineage>
</organism>
<evidence type="ECO:0000313" key="11">
    <source>
        <dbReference type="Proteomes" id="UP000199759"/>
    </source>
</evidence>
<feature type="transmembrane region" description="Helical" evidence="8">
    <location>
        <begin position="222"/>
        <end position="252"/>
    </location>
</feature>
<keyword evidence="5 8" id="KW-0812">Transmembrane</keyword>
<comment type="subcellular location">
    <subcellularLocation>
        <location evidence="1">Cell inner membrane</location>
        <topology evidence="1">Multi-pass membrane protein</topology>
    </subcellularLocation>
</comment>
<dbReference type="GO" id="GO:0005886">
    <property type="term" value="C:plasma membrane"/>
    <property type="evidence" value="ECO:0007669"/>
    <property type="project" value="UniProtKB-SubCell"/>
</dbReference>
<accession>A0A1G9LZV6</accession>
<dbReference type="AlphaFoldDB" id="A0A1G9LZV6"/>
<protein>
    <submittedName>
        <fullName evidence="10">General secretion pathway protein F</fullName>
    </submittedName>
</protein>
<keyword evidence="3" id="KW-1003">Cell membrane</keyword>
<feature type="transmembrane region" description="Helical" evidence="8">
    <location>
        <begin position="180"/>
        <end position="202"/>
    </location>
</feature>
<feature type="transmembrane region" description="Helical" evidence="8">
    <location>
        <begin position="380"/>
        <end position="405"/>
    </location>
</feature>
<keyword evidence="6 8" id="KW-1133">Transmembrane helix</keyword>
<dbReference type="InterPro" id="IPR018076">
    <property type="entry name" value="T2SS_GspF_dom"/>
</dbReference>
<keyword evidence="4" id="KW-0997">Cell inner membrane</keyword>
<feature type="domain" description="Type II secretion system protein GspF" evidence="9">
    <location>
        <begin position="281"/>
        <end position="402"/>
    </location>
</feature>
<dbReference type="EMBL" id="FNHG01000001">
    <property type="protein sequence ID" value="SDL67550.1"/>
    <property type="molecule type" value="Genomic_DNA"/>
</dbReference>
<dbReference type="FunFam" id="1.20.81.30:FF:000001">
    <property type="entry name" value="Type II secretion system protein F"/>
    <property type="match status" value="1"/>
</dbReference>
<evidence type="ECO:0000256" key="8">
    <source>
        <dbReference type="SAM" id="Phobius"/>
    </source>
</evidence>
<evidence type="ECO:0000256" key="2">
    <source>
        <dbReference type="ARBA" id="ARBA00005745"/>
    </source>
</evidence>
<dbReference type="Gene3D" id="1.20.81.30">
    <property type="entry name" value="Type II secretion system (T2SS), domain F"/>
    <property type="match status" value="2"/>
</dbReference>
<evidence type="ECO:0000256" key="1">
    <source>
        <dbReference type="ARBA" id="ARBA00004429"/>
    </source>
</evidence>
<keyword evidence="7 8" id="KW-0472">Membrane</keyword>
<name>A0A1G9LZV6_9PROT</name>